<feature type="domain" description="MacB-like periplasmic core" evidence="9">
    <location>
        <begin position="21"/>
        <end position="261"/>
    </location>
</feature>
<evidence type="ECO:0000313" key="10">
    <source>
        <dbReference type="EMBL" id="GAA2872537.1"/>
    </source>
</evidence>
<comment type="similarity">
    <text evidence="6">Belongs to the ABC-4 integral membrane protein family.</text>
</comment>
<feature type="transmembrane region" description="Helical" evidence="7">
    <location>
        <begin position="293"/>
        <end position="321"/>
    </location>
</feature>
<gene>
    <name evidence="10" type="ORF">GCM10010517_32960</name>
</gene>
<keyword evidence="2" id="KW-1003">Cell membrane</keyword>
<proteinExistence type="inferred from homology"/>
<keyword evidence="11" id="KW-1185">Reference proteome</keyword>
<evidence type="ECO:0000256" key="1">
    <source>
        <dbReference type="ARBA" id="ARBA00004651"/>
    </source>
</evidence>
<evidence type="ECO:0000256" key="7">
    <source>
        <dbReference type="SAM" id="Phobius"/>
    </source>
</evidence>
<keyword evidence="4 7" id="KW-1133">Transmembrane helix</keyword>
<feature type="transmembrane region" description="Helical" evidence="7">
    <location>
        <begin position="21"/>
        <end position="42"/>
    </location>
</feature>
<name>A0ABN3W012_9ACTN</name>
<evidence type="ECO:0000256" key="4">
    <source>
        <dbReference type="ARBA" id="ARBA00022989"/>
    </source>
</evidence>
<feature type="domain" description="ABC3 transporter permease C-terminal" evidence="8">
    <location>
        <begin position="302"/>
        <end position="412"/>
    </location>
</feature>
<dbReference type="RefSeq" id="WP_344972186.1">
    <property type="nucleotide sequence ID" value="NZ_BAAAVI010000021.1"/>
</dbReference>
<keyword evidence="5 7" id="KW-0472">Membrane</keyword>
<comment type="caution">
    <text evidence="10">The sequence shown here is derived from an EMBL/GenBank/DDBJ whole genome shotgun (WGS) entry which is preliminary data.</text>
</comment>
<keyword evidence="3 7" id="KW-0812">Transmembrane</keyword>
<dbReference type="PANTHER" id="PTHR30572">
    <property type="entry name" value="MEMBRANE COMPONENT OF TRANSPORTER-RELATED"/>
    <property type="match status" value="1"/>
</dbReference>
<feature type="transmembrane region" description="Helical" evidence="7">
    <location>
        <begin position="380"/>
        <end position="403"/>
    </location>
</feature>
<reference evidence="10 11" key="1">
    <citation type="journal article" date="2019" name="Int. J. Syst. Evol. Microbiol.">
        <title>The Global Catalogue of Microorganisms (GCM) 10K type strain sequencing project: providing services to taxonomists for standard genome sequencing and annotation.</title>
        <authorList>
            <consortium name="The Broad Institute Genomics Platform"/>
            <consortium name="The Broad Institute Genome Sequencing Center for Infectious Disease"/>
            <person name="Wu L."/>
            <person name="Ma J."/>
        </authorList>
    </citation>
    <scope>NUCLEOTIDE SEQUENCE [LARGE SCALE GENOMIC DNA]</scope>
    <source>
        <strain evidence="10 11">JCM 6242</strain>
    </source>
</reference>
<organism evidence="10 11">
    <name type="scientific">Streptosporangium fragile</name>
    <dbReference type="NCBI Taxonomy" id="46186"/>
    <lineage>
        <taxon>Bacteria</taxon>
        <taxon>Bacillati</taxon>
        <taxon>Actinomycetota</taxon>
        <taxon>Actinomycetes</taxon>
        <taxon>Streptosporangiales</taxon>
        <taxon>Streptosporangiaceae</taxon>
        <taxon>Streptosporangium</taxon>
    </lineage>
</organism>
<dbReference type="EMBL" id="BAAAVI010000021">
    <property type="protein sequence ID" value="GAA2872537.1"/>
    <property type="molecule type" value="Genomic_DNA"/>
</dbReference>
<feature type="transmembrane region" description="Helical" evidence="7">
    <location>
        <begin position="342"/>
        <end position="368"/>
    </location>
</feature>
<evidence type="ECO:0000256" key="2">
    <source>
        <dbReference type="ARBA" id="ARBA00022475"/>
    </source>
</evidence>
<dbReference type="Pfam" id="PF02687">
    <property type="entry name" value="FtsX"/>
    <property type="match status" value="1"/>
</dbReference>
<evidence type="ECO:0000256" key="6">
    <source>
        <dbReference type="ARBA" id="ARBA00038076"/>
    </source>
</evidence>
<evidence type="ECO:0000259" key="8">
    <source>
        <dbReference type="Pfam" id="PF02687"/>
    </source>
</evidence>
<dbReference type="PANTHER" id="PTHR30572:SF4">
    <property type="entry name" value="ABC TRANSPORTER PERMEASE YTRF"/>
    <property type="match status" value="1"/>
</dbReference>
<evidence type="ECO:0000313" key="11">
    <source>
        <dbReference type="Proteomes" id="UP001500831"/>
    </source>
</evidence>
<dbReference type="Pfam" id="PF12704">
    <property type="entry name" value="MacB_PCD"/>
    <property type="match status" value="1"/>
</dbReference>
<comment type="subcellular location">
    <subcellularLocation>
        <location evidence="1">Cell membrane</location>
        <topology evidence="1">Multi-pass membrane protein</topology>
    </subcellularLocation>
</comment>
<accession>A0ABN3W012</accession>
<sequence>MSWFEVLRFALRGLAANKLRSFLTTLGILIGVAAVILLVAFGEGASQSIQQSIQRLGANTLTVSASFSGGGPQGGFGGGAQLGGRSQGGPRTQARPLTLDDARALADKEQAPSVRSVSPVVTANGTTAVHEGASHTIGQLVGTYPSYFEATNKPVATGSYFVNDDVLAARKVMVVGQTVVEELFGSANPIGRQVSVSGVPFTVIGVLKESGSSGLQDADDVAIVPLPAVQQSLTGFGPLGSIIVQATGADATDTAQAEVTAILNQRHGITPTGVADYRILNQATLQETVSSTIGIFTTLLGAVAAISLLVGGIGITNIMLVTVTERTREIGIRKAIGAPRSAILGQFLLEATVLSLVGGLSGVVVAFVGTRFTIAGIEPVLVPSSIVLALGVSVGIGLFFGGYPANRAAKLRPIQALRHE</sequence>
<evidence type="ECO:0000256" key="5">
    <source>
        <dbReference type="ARBA" id="ARBA00023136"/>
    </source>
</evidence>
<dbReference type="InterPro" id="IPR003838">
    <property type="entry name" value="ABC3_permease_C"/>
</dbReference>
<dbReference type="InterPro" id="IPR025857">
    <property type="entry name" value="MacB_PCD"/>
</dbReference>
<dbReference type="InterPro" id="IPR050250">
    <property type="entry name" value="Macrolide_Exporter_MacB"/>
</dbReference>
<evidence type="ECO:0000259" key="9">
    <source>
        <dbReference type="Pfam" id="PF12704"/>
    </source>
</evidence>
<evidence type="ECO:0000256" key="3">
    <source>
        <dbReference type="ARBA" id="ARBA00022692"/>
    </source>
</evidence>
<protein>
    <submittedName>
        <fullName evidence="10">ABC transporter permease</fullName>
    </submittedName>
</protein>
<dbReference type="Proteomes" id="UP001500831">
    <property type="component" value="Unassembled WGS sequence"/>
</dbReference>